<dbReference type="PANTHER" id="PTHR45775:SF1">
    <property type="entry name" value="RAD, GEM_KIR FAMILY MEMBER 3, ISOFORM E"/>
    <property type="match status" value="1"/>
</dbReference>
<evidence type="ECO:0000256" key="1">
    <source>
        <dbReference type="ARBA" id="ARBA00008846"/>
    </source>
</evidence>
<dbReference type="Gene3D" id="3.40.50.300">
    <property type="entry name" value="P-loop containing nucleotide triphosphate hydrolases"/>
    <property type="match status" value="1"/>
</dbReference>
<dbReference type="SUPFAM" id="SSF52540">
    <property type="entry name" value="P-loop containing nucleoside triphosphate hydrolases"/>
    <property type="match status" value="1"/>
</dbReference>
<gene>
    <name evidence="4" type="ORF">Pmani_026873</name>
</gene>
<organism evidence="4 5">
    <name type="scientific">Petrolisthes manimaculis</name>
    <dbReference type="NCBI Taxonomy" id="1843537"/>
    <lineage>
        <taxon>Eukaryota</taxon>
        <taxon>Metazoa</taxon>
        <taxon>Ecdysozoa</taxon>
        <taxon>Arthropoda</taxon>
        <taxon>Crustacea</taxon>
        <taxon>Multicrustacea</taxon>
        <taxon>Malacostraca</taxon>
        <taxon>Eumalacostraca</taxon>
        <taxon>Eucarida</taxon>
        <taxon>Decapoda</taxon>
        <taxon>Pleocyemata</taxon>
        <taxon>Anomura</taxon>
        <taxon>Galatheoidea</taxon>
        <taxon>Porcellanidae</taxon>
        <taxon>Petrolisthes</taxon>
    </lineage>
</organism>
<dbReference type="PROSITE" id="PS51421">
    <property type="entry name" value="RAS"/>
    <property type="match status" value="1"/>
</dbReference>
<dbReference type="InterPro" id="IPR027417">
    <property type="entry name" value="P-loop_NTPase"/>
</dbReference>
<dbReference type="GO" id="GO:0005246">
    <property type="term" value="F:calcium channel regulator activity"/>
    <property type="evidence" value="ECO:0007669"/>
    <property type="project" value="TreeGrafter"/>
</dbReference>
<evidence type="ECO:0000256" key="2">
    <source>
        <dbReference type="ARBA" id="ARBA00022553"/>
    </source>
</evidence>
<dbReference type="Pfam" id="PF00071">
    <property type="entry name" value="Ras"/>
    <property type="match status" value="1"/>
</dbReference>
<reference evidence="4" key="1">
    <citation type="submission" date="2023-11" db="EMBL/GenBank/DDBJ databases">
        <title>Genome assemblies of two species of porcelain crab, Petrolisthes cinctipes and Petrolisthes manimaculis (Anomura: Porcellanidae).</title>
        <authorList>
            <person name="Angst P."/>
        </authorList>
    </citation>
    <scope>NUCLEOTIDE SEQUENCE</scope>
    <source>
        <strain evidence="4">PB745_02</strain>
        <tissue evidence="4">Gill</tissue>
    </source>
</reference>
<dbReference type="GO" id="GO:0005886">
    <property type="term" value="C:plasma membrane"/>
    <property type="evidence" value="ECO:0007669"/>
    <property type="project" value="TreeGrafter"/>
</dbReference>
<dbReference type="AlphaFoldDB" id="A0AAE1P3V1"/>
<dbReference type="InterPro" id="IPR051641">
    <property type="entry name" value="RGK_GTP-binding_reg"/>
</dbReference>
<comment type="caution">
    <text evidence="4">The sequence shown here is derived from an EMBL/GenBank/DDBJ whole genome shotgun (WGS) entry which is preliminary data.</text>
</comment>
<dbReference type="GO" id="GO:0005525">
    <property type="term" value="F:GTP binding"/>
    <property type="evidence" value="ECO:0007669"/>
    <property type="project" value="InterPro"/>
</dbReference>
<proteinExistence type="inferred from homology"/>
<feature type="region of interest" description="Disordered" evidence="3">
    <location>
        <begin position="1"/>
        <end position="38"/>
    </location>
</feature>
<evidence type="ECO:0000256" key="3">
    <source>
        <dbReference type="SAM" id="MobiDB-lite"/>
    </source>
</evidence>
<evidence type="ECO:0000313" key="5">
    <source>
        <dbReference type="Proteomes" id="UP001292094"/>
    </source>
</evidence>
<dbReference type="PANTHER" id="PTHR45775">
    <property type="entry name" value="RAD, GEM/KIR FAMILY MEMBER 2, ISOFORM C"/>
    <property type="match status" value="1"/>
</dbReference>
<dbReference type="InterPro" id="IPR001806">
    <property type="entry name" value="Small_GTPase"/>
</dbReference>
<sequence length="263" mass="29373">MSQVQAKPSPCPPSSHQQCMSRKTTHPSTHSTYHLQAFGHPPCPNQTVRLSQHQSSRLQQSGLMFASGFDLTVTSAIWGADESEQSISILLNNQESEVVFVNVATPKEVQAEATRSHQPDGWMMMYSITDKASFQRIAEELQKLNSMGLLRGRAVIVVANKCELVRSRAVNLDDGRDLACSYGAKFMEISVGMNHKCDDLLVGVLNQLRIKGEADPSEKEELKESSWKRNQSLVRASMKAKRVINRIMGKTEAKYKKCEDFDS</sequence>
<keyword evidence="5" id="KW-1185">Reference proteome</keyword>
<keyword evidence="2" id="KW-0597">Phosphoprotein</keyword>
<evidence type="ECO:0000313" key="4">
    <source>
        <dbReference type="EMBL" id="KAK4300968.1"/>
    </source>
</evidence>
<comment type="similarity">
    <text evidence="1">Belongs to the small GTPase superfamily. RGK family.</text>
</comment>
<dbReference type="Proteomes" id="UP001292094">
    <property type="component" value="Unassembled WGS sequence"/>
</dbReference>
<dbReference type="GO" id="GO:0003924">
    <property type="term" value="F:GTPase activity"/>
    <property type="evidence" value="ECO:0007669"/>
    <property type="project" value="InterPro"/>
</dbReference>
<accession>A0AAE1P3V1</accession>
<name>A0AAE1P3V1_9EUCA</name>
<dbReference type="SMART" id="SM00173">
    <property type="entry name" value="RAS"/>
    <property type="match status" value="1"/>
</dbReference>
<feature type="compositionally biased region" description="Polar residues" evidence="3">
    <location>
        <begin position="16"/>
        <end position="34"/>
    </location>
</feature>
<protein>
    <submittedName>
        <fullName evidence="4">Uncharacterized protein</fullName>
    </submittedName>
</protein>
<dbReference type="EMBL" id="JAWZYT010002957">
    <property type="protein sequence ID" value="KAK4300968.1"/>
    <property type="molecule type" value="Genomic_DNA"/>
</dbReference>